<evidence type="ECO:0000256" key="4">
    <source>
        <dbReference type="ARBA" id="ARBA00022449"/>
    </source>
</evidence>
<evidence type="ECO:0000256" key="5">
    <source>
        <dbReference type="ARBA" id="ARBA00022692"/>
    </source>
</evidence>
<evidence type="ECO:0000256" key="8">
    <source>
        <dbReference type="ARBA" id="ARBA00023136"/>
    </source>
</evidence>
<dbReference type="PANTHER" id="PTHR43562">
    <property type="entry name" value="NAPA-TYPE SODIUM/HYDROGEN ANTIPORTER"/>
    <property type="match status" value="1"/>
</dbReference>
<gene>
    <name evidence="12" type="ORF">KS407_06140</name>
</gene>
<evidence type="ECO:0000256" key="9">
    <source>
        <dbReference type="SAM" id="Phobius"/>
    </source>
</evidence>
<sequence>MGGGLHLFQPLEDPVIIFALTMLLFFITPMIMKKLRIPGIIGPILAGIIVGPNVLNILERDQTIILLGTVGLLFIIFIAGLELDIDGFKKYRHRSVLFGTLSFIIPFIIGTFFALFLGYSLAASILIGSIVGSHTLLGYPIASRLGVSKNKAVTTAVGGTLLTDTLALLVLAVIVGAAQGQLSFHFWTTLVISLIIFVFVVLWGTPYLSRWYFKNFNPEGTSEFTYVMVVLFGAGFLALVAGMQPIIGAFLAGLALNRFIIDQGPLMNRIRFVGNALFIPFFLLSVGLLMDLSVLFSDPRSWLVTGLILLAVFIGKISAPFITSKIYNYHSIETKVMFGLTIPQAAATLAATLVGYDVGLLDQATVNAVIIMILITCIIGPYLVEKYGRRLAVSEELKPYVRKEGPERILIPLSNPETMESLLDLSFIIKSVSDDQPLYPLTVVQKEVGNAEGEVAKAEKMLGHAVMYASGAEMPVRLLTKVDLNISDGIVRAIAEERINIVVAGWDAEPTSRQLYGSVIDRFIQRTNQAVLVTKIDHPLNTTNRVVVIIPQSSRYKPGFHHAMIKIKKIASRLNVGLLCVIINDQSGHYADDMKGIKPNPPTTLMTTDSWTHFYEEVVPMLKEEDLIIILSARKGTIAWHPQLERLPKMLAKKEQESFIVFYPAEEEEVDVRGSRGTEVPKDFFFTNYGD</sequence>
<feature type="transmembrane region" description="Helical" evidence="9">
    <location>
        <begin position="153"/>
        <end position="178"/>
    </location>
</feature>
<feature type="transmembrane region" description="Helical" evidence="9">
    <location>
        <begin position="15"/>
        <end position="32"/>
    </location>
</feature>
<dbReference type="InterPro" id="IPR006016">
    <property type="entry name" value="UspA"/>
</dbReference>
<comment type="caution">
    <text evidence="12">The sequence shown here is derived from an EMBL/GenBank/DDBJ whole genome shotgun (WGS) entry which is preliminary data.</text>
</comment>
<feature type="transmembrane region" description="Helical" evidence="9">
    <location>
        <begin position="336"/>
        <end position="358"/>
    </location>
</feature>
<proteinExistence type="inferred from homology"/>
<evidence type="ECO:0000313" key="12">
    <source>
        <dbReference type="EMBL" id="MBU9721023.1"/>
    </source>
</evidence>
<dbReference type="PANTHER" id="PTHR43562:SF4">
    <property type="entry name" value="NA(+)_H(+) ANTIPORTER NHAS5"/>
    <property type="match status" value="1"/>
</dbReference>
<dbReference type="Proteomes" id="UP000790580">
    <property type="component" value="Unassembled WGS sequence"/>
</dbReference>
<feature type="transmembrane region" description="Helical" evidence="9">
    <location>
        <begin position="302"/>
        <end position="324"/>
    </location>
</feature>
<evidence type="ECO:0000259" key="11">
    <source>
        <dbReference type="Pfam" id="PF00999"/>
    </source>
</evidence>
<comment type="similarity">
    <text evidence="2">Belongs to the monovalent cation:proton antiporter 2 (CPA2) transporter (TC 2.A.37) family.</text>
</comment>
<dbReference type="Pfam" id="PF00999">
    <property type="entry name" value="Na_H_Exchanger"/>
    <property type="match status" value="1"/>
</dbReference>
<dbReference type="EMBL" id="JAHQCR010000030">
    <property type="protein sequence ID" value="MBU9721023.1"/>
    <property type="molecule type" value="Genomic_DNA"/>
</dbReference>
<name>A0ABS6JRA8_9BACI</name>
<evidence type="ECO:0000256" key="1">
    <source>
        <dbReference type="ARBA" id="ARBA00004141"/>
    </source>
</evidence>
<feature type="transmembrane region" description="Helical" evidence="9">
    <location>
        <begin position="273"/>
        <end position="296"/>
    </location>
</feature>
<evidence type="ECO:0000256" key="2">
    <source>
        <dbReference type="ARBA" id="ARBA00005551"/>
    </source>
</evidence>
<feature type="domain" description="UspA" evidence="10">
    <location>
        <begin position="431"/>
        <end position="535"/>
    </location>
</feature>
<comment type="subcellular location">
    <subcellularLocation>
        <location evidence="1">Membrane</location>
        <topology evidence="1">Multi-pass membrane protein</topology>
    </subcellularLocation>
</comment>
<dbReference type="Pfam" id="PF00582">
    <property type="entry name" value="Usp"/>
    <property type="match status" value="1"/>
</dbReference>
<feature type="transmembrane region" description="Helical" evidence="9">
    <location>
        <begin position="64"/>
        <end position="83"/>
    </location>
</feature>
<keyword evidence="13" id="KW-1185">Reference proteome</keyword>
<dbReference type="Gene3D" id="3.40.50.12370">
    <property type="match status" value="1"/>
</dbReference>
<organism evidence="12 13">
    <name type="scientific">Evansella alkalicola</name>
    <dbReference type="NCBI Taxonomy" id="745819"/>
    <lineage>
        <taxon>Bacteria</taxon>
        <taxon>Bacillati</taxon>
        <taxon>Bacillota</taxon>
        <taxon>Bacilli</taxon>
        <taxon>Bacillales</taxon>
        <taxon>Bacillaceae</taxon>
        <taxon>Evansella</taxon>
    </lineage>
</organism>
<feature type="transmembrane region" description="Helical" evidence="9">
    <location>
        <begin position="39"/>
        <end position="58"/>
    </location>
</feature>
<keyword evidence="5 9" id="KW-0812">Transmembrane</keyword>
<evidence type="ECO:0000256" key="6">
    <source>
        <dbReference type="ARBA" id="ARBA00022989"/>
    </source>
</evidence>
<keyword evidence="3" id="KW-0813">Transport</keyword>
<feature type="transmembrane region" description="Helical" evidence="9">
    <location>
        <begin position="184"/>
        <end position="203"/>
    </location>
</feature>
<dbReference type="InterPro" id="IPR006153">
    <property type="entry name" value="Cation/H_exchanger_TM"/>
</dbReference>
<feature type="domain" description="Cation/H+ exchanger transmembrane" evidence="11">
    <location>
        <begin position="23"/>
        <end position="383"/>
    </location>
</feature>
<dbReference type="InterPro" id="IPR038770">
    <property type="entry name" value="Na+/solute_symporter_sf"/>
</dbReference>
<evidence type="ECO:0000313" key="13">
    <source>
        <dbReference type="Proteomes" id="UP000790580"/>
    </source>
</evidence>
<protein>
    <submittedName>
        <fullName evidence="12">Cation:proton antiporter</fullName>
    </submittedName>
</protein>
<dbReference type="SUPFAM" id="SSF52402">
    <property type="entry name" value="Adenine nucleotide alpha hydrolases-like"/>
    <property type="match status" value="1"/>
</dbReference>
<accession>A0ABS6JRA8</accession>
<reference evidence="12 13" key="1">
    <citation type="submission" date="2021-06" db="EMBL/GenBank/DDBJ databases">
        <title>Bacillus sp. RD4P76, an endophyte from a halophyte.</title>
        <authorList>
            <person name="Sun J.-Q."/>
        </authorList>
    </citation>
    <scope>NUCLEOTIDE SEQUENCE [LARGE SCALE GENOMIC DNA]</scope>
    <source>
        <strain evidence="12 13">JCM 17098</strain>
    </source>
</reference>
<keyword evidence="7" id="KW-0406">Ion transport</keyword>
<keyword evidence="4" id="KW-0050">Antiport</keyword>
<feature type="transmembrane region" description="Helical" evidence="9">
    <location>
        <begin position="364"/>
        <end position="384"/>
    </location>
</feature>
<feature type="transmembrane region" description="Helical" evidence="9">
    <location>
        <begin position="95"/>
        <end position="115"/>
    </location>
</feature>
<feature type="transmembrane region" description="Helical" evidence="9">
    <location>
        <begin position="121"/>
        <end position="141"/>
    </location>
</feature>
<evidence type="ECO:0000259" key="10">
    <source>
        <dbReference type="Pfam" id="PF00582"/>
    </source>
</evidence>
<dbReference type="Gene3D" id="1.20.1530.20">
    <property type="match status" value="1"/>
</dbReference>
<keyword evidence="8 9" id="KW-0472">Membrane</keyword>
<keyword evidence="6 9" id="KW-1133">Transmembrane helix</keyword>
<evidence type="ECO:0000256" key="3">
    <source>
        <dbReference type="ARBA" id="ARBA00022448"/>
    </source>
</evidence>
<feature type="transmembrane region" description="Helical" evidence="9">
    <location>
        <begin position="224"/>
        <end position="240"/>
    </location>
</feature>
<evidence type="ECO:0000256" key="7">
    <source>
        <dbReference type="ARBA" id="ARBA00023065"/>
    </source>
</evidence>